<dbReference type="Proteomes" id="UP000215002">
    <property type="component" value="Chromosome"/>
</dbReference>
<dbReference type="AlphaFoldDB" id="A0A223NWF9"/>
<protein>
    <submittedName>
        <fullName evidence="1">Uncharacterized protein</fullName>
    </submittedName>
</protein>
<reference evidence="1 2" key="1">
    <citation type="submission" date="2017-08" db="EMBL/GenBank/DDBJ databases">
        <title>Complete genome sequence of Mucilaginibacter sp. strain BJC16-A31.</title>
        <authorList>
            <consortium name="Henan University of Science and Technology"/>
            <person name="You X."/>
        </authorList>
    </citation>
    <scope>NUCLEOTIDE SEQUENCE [LARGE SCALE GENOMIC DNA]</scope>
    <source>
        <strain evidence="1 2">BJC16-A31</strain>
    </source>
</reference>
<gene>
    <name evidence="1" type="ORF">MuYL_2267</name>
</gene>
<dbReference type="EMBL" id="CP022743">
    <property type="protein sequence ID" value="ASU34156.1"/>
    <property type="molecule type" value="Genomic_DNA"/>
</dbReference>
<name>A0A223NWF9_9SPHI</name>
<organism evidence="1 2">
    <name type="scientific">Mucilaginibacter xinganensis</name>
    <dbReference type="NCBI Taxonomy" id="1234841"/>
    <lineage>
        <taxon>Bacteria</taxon>
        <taxon>Pseudomonadati</taxon>
        <taxon>Bacteroidota</taxon>
        <taxon>Sphingobacteriia</taxon>
        <taxon>Sphingobacteriales</taxon>
        <taxon>Sphingobacteriaceae</taxon>
        <taxon>Mucilaginibacter</taxon>
    </lineage>
</organism>
<keyword evidence="2" id="KW-1185">Reference proteome</keyword>
<proteinExistence type="predicted"/>
<evidence type="ECO:0000313" key="1">
    <source>
        <dbReference type="EMBL" id="ASU34156.1"/>
    </source>
</evidence>
<dbReference type="KEGG" id="muc:MuYL_2267"/>
<sequence length="39" mass="4549">MFIIIITIIMGFNLFNIVQSVANTYIHRTQSYLNKCSQL</sequence>
<accession>A0A223NWF9</accession>
<evidence type="ECO:0000313" key="2">
    <source>
        <dbReference type="Proteomes" id="UP000215002"/>
    </source>
</evidence>